<evidence type="ECO:0000313" key="12">
    <source>
        <dbReference type="Proteomes" id="UP001217089"/>
    </source>
</evidence>
<dbReference type="PROSITE" id="PS50929">
    <property type="entry name" value="ABC_TM1F"/>
    <property type="match status" value="1"/>
</dbReference>
<evidence type="ECO:0000256" key="8">
    <source>
        <dbReference type="ARBA" id="ARBA00023136"/>
    </source>
</evidence>
<evidence type="ECO:0000256" key="7">
    <source>
        <dbReference type="ARBA" id="ARBA00022989"/>
    </source>
</evidence>
<feature type="transmembrane region" description="Helical" evidence="9">
    <location>
        <begin position="21"/>
        <end position="41"/>
    </location>
</feature>
<evidence type="ECO:0000256" key="3">
    <source>
        <dbReference type="ARBA" id="ARBA00022448"/>
    </source>
</evidence>
<dbReference type="PANTHER" id="PTHR24223">
    <property type="entry name" value="ATP-BINDING CASSETTE SUB-FAMILY C"/>
    <property type="match status" value="1"/>
</dbReference>
<proteinExistence type="inferred from homology"/>
<keyword evidence="7 9" id="KW-1133">Transmembrane helix</keyword>
<dbReference type="Gene3D" id="1.20.1560.10">
    <property type="entry name" value="ABC transporter type 1, transmembrane domain"/>
    <property type="match status" value="1"/>
</dbReference>
<evidence type="ECO:0000256" key="6">
    <source>
        <dbReference type="ARBA" id="ARBA00022840"/>
    </source>
</evidence>
<evidence type="ECO:0000256" key="5">
    <source>
        <dbReference type="ARBA" id="ARBA00022741"/>
    </source>
</evidence>
<protein>
    <recommendedName>
        <fullName evidence="10">ABC transmembrane type-1 domain-containing protein</fullName>
    </recommendedName>
</protein>
<keyword evidence="8 9" id="KW-0472">Membrane</keyword>
<dbReference type="PANTHER" id="PTHR24223:SF456">
    <property type="entry name" value="MULTIDRUG RESISTANCE-ASSOCIATED PROTEIN LETHAL(2)03659"/>
    <property type="match status" value="1"/>
</dbReference>
<comment type="similarity">
    <text evidence="2">Belongs to the ABC transporter superfamily. ABCC family. Conjugate transporter (TC 3.A.1.208) subfamily.</text>
</comment>
<comment type="caution">
    <text evidence="11">The sequence shown here is derived from an EMBL/GenBank/DDBJ whole genome shotgun (WGS) entry which is preliminary data.</text>
</comment>
<keyword evidence="4 9" id="KW-0812">Transmembrane</keyword>
<feature type="domain" description="ABC transmembrane type-1" evidence="10">
    <location>
        <begin position="27"/>
        <end position="103"/>
    </location>
</feature>
<keyword evidence="12" id="KW-1185">Reference proteome</keyword>
<dbReference type="Pfam" id="PF00664">
    <property type="entry name" value="ABC_membrane"/>
    <property type="match status" value="1"/>
</dbReference>
<name>A0ABQ9EXV1_TEGGR</name>
<accession>A0ABQ9EXV1</accession>
<sequence>MYFRSNEEEAKHAAIKKDQELRFMYNITNVSIATNVTIPYVDVHMNVYIFSGIIGAVFLFGLLRALMFFKVAVDASMKLHNRMFQRILRAPIAFFDTNPVGNLKGKKT</sequence>
<evidence type="ECO:0000256" key="9">
    <source>
        <dbReference type="SAM" id="Phobius"/>
    </source>
</evidence>
<evidence type="ECO:0000256" key="2">
    <source>
        <dbReference type="ARBA" id="ARBA00009726"/>
    </source>
</evidence>
<comment type="subcellular location">
    <subcellularLocation>
        <location evidence="1">Membrane</location>
        <topology evidence="1">Multi-pass membrane protein</topology>
    </subcellularLocation>
</comment>
<evidence type="ECO:0000259" key="10">
    <source>
        <dbReference type="PROSITE" id="PS50929"/>
    </source>
</evidence>
<dbReference type="InterPro" id="IPR011527">
    <property type="entry name" value="ABC1_TM_dom"/>
</dbReference>
<evidence type="ECO:0000256" key="1">
    <source>
        <dbReference type="ARBA" id="ARBA00004141"/>
    </source>
</evidence>
<dbReference type="InterPro" id="IPR036640">
    <property type="entry name" value="ABC1_TM_sf"/>
</dbReference>
<evidence type="ECO:0000313" key="11">
    <source>
        <dbReference type="EMBL" id="KAJ8309983.1"/>
    </source>
</evidence>
<dbReference type="EMBL" id="JARBDR010000640">
    <property type="protein sequence ID" value="KAJ8309983.1"/>
    <property type="molecule type" value="Genomic_DNA"/>
</dbReference>
<dbReference type="InterPro" id="IPR050173">
    <property type="entry name" value="ABC_transporter_C-like"/>
</dbReference>
<dbReference type="SUPFAM" id="SSF90123">
    <property type="entry name" value="ABC transporter transmembrane region"/>
    <property type="match status" value="1"/>
</dbReference>
<keyword evidence="6" id="KW-0067">ATP-binding</keyword>
<dbReference type="Proteomes" id="UP001217089">
    <property type="component" value="Unassembled WGS sequence"/>
</dbReference>
<feature type="transmembrane region" description="Helical" evidence="9">
    <location>
        <begin position="47"/>
        <end position="73"/>
    </location>
</feature>
<keyword evidence="5" id="KW-0547">Nucleotide-binding</keyword>
<organism evidence="11 12">
    <name type="scientific">Tegillarca granosa</name>
    <name type="common">Malaysian cockle</name>
    <name type="synonym">Anadara granosa</name>
    <dbReference type="NCBI Taxonomy" id="220873"/>
    <lineage>
        <taxon>Eukaryota</taxon>
        <taxon>Metazoa</taxon>
        <taxon>Spiralia</taxon>
        <taxon>Lophotrochozoa</taxon>
        <taxon>Mollusca</taxon>
        <taxon>Bivalvia</taxon>
        <taxon>Autobranchia</taxon>
        <taxon>Pteriomorphia</taxon>
        <taxon>Arcoida</taxon>
        <taxon>Arcoidea</taxon>
        <taxon>Arcidae</taxon>
        <taxon>Tegillarca</taxon>
    </lineage>
</organism>
<gene>
    <name evidence="11" type="ORF">KUTeg_011848</name>
</gene>
<keyword evidence="3" id="KW-0813">Transport</keyword>
<reference evidence="11 12" key="1">
    <citation type="submission" date="2022-12" db="EMBL/GenBank/DDBJ databases">
        <title>Chromosome-level genome of Tegillarca granosa.</title>
        <authorList>
            <person name="Kim J."/>
        </authorList>
    </citation>
    <scope>NUCLEOTIDE SEQUENCE [LARGE SCALE GENOMIC DNA]</scope>
    <source>
        <strain evidence="11">Teg-2019</strain>
        <tissue evidence="11">Adductor muscle</tissue>
    </source>
</reference>
<evidence type="ECO:0000256" key="4">
    <source>
        <dbReference type="ARBA" id="ARBA00022692"/>
    </source>
</evidence>